<dbReference type="Pfam" id="PF08352">
    <property type="entry name" value="oligo_HPY"/>
    <property type="match status" value="2"/>
</dbReference>
<evidence type="ECO:0000256" key="1">
    <source>
        <dbReference type="ARBA" id="ARBA00004417"/>
    </source>
</evidence>
<dbReference type="EMBL" id="BMIF01000012">
    <property type="protein sequence ID" value="GGA76957.1"/>
    <property type="molecule type" value="Genomic_DNA"/>
</dbReference>
<protein>
    <submittedName>
        <fullName evidence="7">Oligopeptide ABC transporter ATP-binding protein OppF</fullName>
    </submittedName>
</protein>
<dbReference type="GO" id="GO:0055085">
    <property type="term" value="P:transmembrane transport"/>
    <property type="evidence" value="ECO:0007669"/>
    <property type="project" value="UniProtKB-ARBA"/>
</dbReference>
<dbReference type="Pfam" id="PF00005">
    <property type="entry name" value="ABC_tran"/>
    <property type="match status" value="2"/>
</dbReference>
<sequence length="689" mass="76227">MLNFSGRELKPHSPHVLETEGVAKPLLSVRNLEVEFRTSRGLVRAVRDVNFDVAPGEIIALVGESGSGKSVSALSVMGLLPKANSEARGSITFDGRNLLSLNEHEMRTIRGRQISMIFQEPMTSLNPVLTIGLQIIEPLQTHLGLTTAQAEARAIELMSLVGIPDPESRLNSYPHQFSGGMRQRVMIAIGLACNPKLIIADEPTTALDVTIQAQILELMRDLTRKLGISLIIITHNLGIVARYADRVFVMYAGRLVEEGNITRIFETPRHPYTMGLLLSVPRLDQGARSRLNAIEGLPPDPSKEIAGCPFADRCPFRIEICSQPPQLEFTDVGTRSACFRSDEIAEGKLKWRSPQGGGEVVSLPKAKTALVELQQLSKSYWVKKGGIFGRIGEVRAVADLDLQIQAGETLGLVGESGCGKTTVGRLLLAIDKPTRGSIRFDGQDIYQLNKADFARYRHDVQVIFQDPYSSLNPRMTVAQMVEEPMIAHRTERSREARQDRVRSLLDQVGLRPEIAERYPHQLSGGQRQRVGIARALALNPRFIVCDEAVSALDVSIQGQVINLLIDLQKQFDLTYLFIAHDLAVVRHISTRVAVMYLGRLMELASRDELYENPLHPYTRLLLDAAPVPDPELERQRPVRVAPGEIPSPLNPPQGCVFSTRCPLASAECKAQVPQPREVRPGHYVACIKV</sequence>
<dbReference type="AlphaFoldDB" id="A0A916W8L2"/>
<dbReference type="Proteomes" id="UP000636264">
    <property type="component" value="Unassembled WGS sequence"/>
</dbReference>
<feature type="domain" description="ABC transporter" evidence="6">
    <location>
        <begin position="371"/>
        <end position="622"/>
    </location>
</feature>
<evidence type="ECO:0000313" key="8">
    <source>
        <dbReference type="Proteomes" id="UP000636264"/>
    </source>
</evidence>
<dbReference type="NCBIfam" id="TIGR01727">
    <property type="entry name" value="oligo_HPY"/>
    <property type="match status" value="2"/>
</dbReference>
<dbReference type="PANTHER" id="PTHR43776:SF7">
    <property type="entry name" value="D,D-DIPEPTIDE TRANSPORT ATP-BINDING PROTEIN DDPF-RELATED"/>
    <property type="match status" value="1"/>
</dbReference>
<keyword evidence="8" id="KW-1185">Reference proteome</keyword>
<dbReference type="InterPro" id="IPR003593">
    <property type="entry name" value="AAA+_ATPase"/>
</dbReference>
<proteinExistence type="inferred from homology"/>
<name>A0A916W8L2_9HYPH</name>
<dbReference type="InterPro" id="IPR017871">
    <property type="entry name" value="ABC_transporter-like_CS"/>
</dbReference>
<feature type="domain" description="ABC transporter" evidence="6">
    <location>
        <begin position="29"/>
        <end position="277"/>
    </location>
</feature>
<dbReference type="InterPro" id="IPR050319">
    <property type="entry name" value="ABC_transp_ATP-bind"/>
</dbReference>
<dbReference type="GO" id="GO:0016887">
    <property type="term" value="F:ATP hydrolysis activity"/>
    <property type="evidence" value="ECO:0007669"/>
    <property type="project" value="InterPro"/>
</dbReference>
<dbReference type="Gene3D" id="3.40.50.300">
    <property type="entry name" value="P-loop containing nucleotide triphosphate hydrolases"/>
    <property type="match status" value="2"/>
</dbReference>
<dbReference type="GO" id="GO:0015833">
    <property type="term" value="P:peptide transport"/>
    <property type="evidence" value="ECO:0007669"/>
    <property type="project" value="InterPro"/>
</dbReference>
<dbReference type="NCBIfam" id="NF008453">
    <property type="entry name" value="PRK11308.1"/>
    <property type="match status" value="2"/>
</dbReference>
<dbReference type="NCBIfam" id="NF007739">
    <property type="entry name" value="PRK10419.1"/>
    <property type="match status" value="2"/>
</dbReference>
<reference evidence="7" key="1">
    <citation type="journal article" date="2014" name="Int. J. Syst. Evol. Microbiol.">
        <title>Complete genome sequence of Corynebacterium casei LMG S-19264T (=DSM 44701T), isolated from a smear-ripened cheese.</title>
        <authorList>
            <consortium name="US DOE Joint Genome Institute (JGI-PGF)"/>
            <person name="Walter F."/>
            <person name="Albersmeier A."/>
            <person name="Kalinowski J."/>
            <person name="Ruckert C."/>
        </authorList>
    </citation>
    <scope>NUCLEOTIDE SEQUENCE</scope>
    <source>
        <strain evidence="7">CGMCC 1.15320</strain>
    </source>
</reference>
<dbReference type="GO" id="GO:0005886">
    <property type="term" value="C:plasma membrane"/>
    <property type="evidence" value="ECO:0007669"/>
    <property type="project" value="UniProtKB-SubCell"/>
</dbReference>
<evidence type="ECO:0000259" key="6">
    <source>
        <dbReference type="PROSITE" id="PS50893"/>
    </source>
</evidence>
<evidence type="ECO:0000313" key="7">
    <source>
        <dbReference type="EMBL" id="GGA76957.1"/>
    </source>
</evidence>
<evidence type="ECO:0000256" key="4">
    <source>
        <dbReference type="ARBA" id="ARBA00022741"/>
    </source>
</evidence>
<evidence type="ECO:0000256" key="3">
    <source>
        <dbReference type="ARBA" id="ARBA00022448"/>
    </source>
</evidence>
<comment type="caution">
    <text evidence="7">The sequence shown here is derived from an EMBL/GenBank/DDBJ whole genome shotgun (WGS) entry which is preliminary data.</text>
</comment>
<dbReference type="PANTHER" id="PTHR43776">
    <property type="entry name" value="TRANSPORT ATP-BINDING PROTEIN"/>
    <property type="match status" value="1"/>
</dbReference>
<keyword evidence="4" id="KW-0547">Nucleotide-binding</keyword>
<dbReference type="InterPro" id="IPR013563">
    <property type="entry name" value="Oligopep_ABC_C"/>
</dbReference>
<dbReference type="RefSeq" id="WP_188722279.1">
    <property type="nucleotide sequence ID" value="NZ_BMIF01000012.1"/>
</dbReference>
<dbReference type="FunFam" id="3.40.50.300:FF:000016">
    <property type="entry name" value="Oligopeptide ABC transporter ATP-binding component"/>
    <property type="match status" value="2"/>
</dbReference>
<evidence type="ECO:0000256" key="2">
    <source>
        <dbReference type="ARBA" id="ARBA00005417"/>
    </source>
</evidence>
<organism evidence="7 8">
    <name type="scientific">Nitratireductor aestuarii</name>
    <dbReference type="NCBI Taxonomy" id="1735103"/>
    <lineage>
        <taxon>Bacteria</taxon>
        <taxon>Pseudomonadati</taxon>
        <taxon>Pseudomonadota</taxon>
        <taxon>Alphaproteobacteria</taxon>
        <taxon>Hyphomicrobiales</taxon>
        <taxon>Phyllobacteriaceae</taxon>
        <taxon>Nitratireductor</taxon>
    </lineage>
</organism>
<dbReference type="GO" id="GO:0005524">
    <property type="term" value="F:ATP binding"/>
    <property type="evidence" value="ECO:0007669"/>
    <property type="project" value="UniProtKB-KW"/>
</dbReference>
<keyword evidence="5 7" id="KW-0067">ATP-binding</keyword>
<accession>A0A916W8L2</accession>
<dbReference type="CDD" id="cd03257">
    <property type="entry name" value="ABC_NikE_OppD_transporters"/>
    <property type="match status" value="2"/>
</dbReference>
<evidence type="ECO:0000256" key="5">
    <source>
        <dbReference type="ARBA" id="ARBA00022840"/>
    </source>
</evidence>
<dbReference type="PROSITE" id="PS50893">
    <property type="entry name" value="ABC_TRANSPORTER_2"/>
    <property type="match status" value="2"/>
</dbReference>
<gene>
    <name evidence="7" type="primary">oppD</name>
    <name evidence="7" type="ORF">GCM10011385_33830</name>
</gene>
<comment type="similarity">
    <text evidence="2">Belongs to the ABC transporter superfamily.</text>
</comment>
<dbReference type="InterPro" id="IPR003439">
    <property type="entry name" value="ABC_transporter-like_ATP-bd"/>
</dbReference>
<dbReference type="SUPFAM" id="SSF52540">
    <property type="entry name" value="P-loop containing nucleoside triphosphate hydrolases"/>
    <property type="match status" value="2"/>
</dbReference>
<keyword evidence="3" id="KW-0813">Transport</keyword>
<dbReference type="SMART" id="SM00382">
    <property type="entry name" value="AAA"/>
    <property type="match status" value="2"/>
</dbReference>
<comment type="subcellular location">
    <subcellularLocation>
        <location evidence="1">Cell inner membrane</location>
        <topology evidence="1">Peripheral membrane protein</topology>
    </subcellularLocation>
</comment>
<reference evidence="7" key="2">
    <citation type="submission" date="2020-09" db="EMBL/GenBank/DDBJ databases">
        <authorList>
            <person name="Sun Q."/>
            <person name="Zhou Y."/>
        </authorList>
    </citation>
    <scope>NUCLEOTIDE SEQUENCE</scope>
    <source>
        <strain evidence="7">CGMCC 1.15320</strain>
    </source>
</reference>
<dbReference type="InterPro" id="IPR027417">
    <property type="entry name" value="P-loop_NTPase"/>
</dbReference>
<dbReference type="PROSITE" id="PS00211">
    <property type="entry name" value="ABC_TRANSPORTER_1"/>
    <property type="match status" value="2"/>
</dbReference>